<protein>
    <submittedName>
        <fullName evidence="2">Uncharacterized protein</fullName>
    </submittedName>
</protein>
<feature type="chain" id="PRO_5040153741" evidence="1">
    <location>
        <begin position="33"/>
        <end position="141"/>
    </location>
</feature>
<proteinExistence type="predicted"/>
<feature type="signal peptide" evidence="1">
    <location>
        <begin position="1"/>
        <end position="32"/>
    </location>
</feature>
<gene>
    <name evidence="2" type="ORF">CSOL1703_00002871</name>
</gene>
<dbReference type="EMBL" id="CABFOC020000002">
    <property type="protein sequence ID" value="CAH0037331.1"/>
    <property type="molecule type" value="Genomic_DNA"/>
</dbReference>
<reference evidence="2 3" key="2">
    <citation type="submission" date="2021-10" db="EMBL/GenBank/DDBJ databases">
        <authorList>
            <person name="Piombo E."/>
        </authorList>
    </citation>
    <scope>NUCLEOTIDE SEQUENCE [LARGE SCALE GENOMIC DNA]</scope>
</reference>
<evidence type="ECO:0000313" key="2">
    <source>
        <dbReference type="EMBL" id="CAH0037331.1"/>
    </source>
</evidence>
<evidence type="ECO:0000256" key="1">
    <source>
        <dbReference type="SAM" id="SignalP"/>
    </source>
</evidence>
<sequence length="141" mass="15481">MTKFFHTPKTLGRLPTACLLLYLTCLRSQHHGAPSHPSPCLEDQLLADLGLPHPDLGDSPELQPVHLLPAAVLENEPVRGVRRRRPLLRLSAAVLVGRDSDDLPAARAFPLLNRLELLDLLPAAETQILNIEDLDMGVALE</sequence>
<accession>A0A9N9VZE2</accession>
<keyword evidence="3" id="KW-1185">Reference proteome</keyword>
<dbReference type="Proteomes" id="UP000775872">
    <property type="component" value="Unassembled WGS sequence"/>
</dbReference>
<organism evidence="2 3">
    <name type="scientific">Clonostachys solani</name>
    <dbReference type="NCBI Taxonomy" id="160281"/>
    <lineage>
        <taxon>Eukaryota</taxon>
        <taxon>Fungi</taxon>
        <taxon>Dikarya</taxon>
        <taxon>Ascomycota</taxon>
        <taxon>Pezizomycotina</taxon>
        <taxon>Sordariomycetes</taxon>
        <taxon>Hypocreomycetidae</taxon>
        <taxon>Hypocreales</taxon>
        <taxon>Bionectriaceae</taxon>
        <taxon>Clonostachys</taxon>
    </lineage>
</organism>
<keyword evidence="1" id="KW-0732">Signal</keyword>
<comment type="caution">
    <text evidence="2">The sequence shown here is derived from an EMBL/GenBank/DDBJ whole genome shotgun (WGS) entry which is preliminary data.</text>
</comment>
<reference evidence="3" key="1">
    <citation type="submission" date="2019-06" db="EMBL/GenBank/DDBJ databases">
        <authorList>
            <person name="Broberg M."/>
        </authorList>
    </citation>
    <scope>NUCLEOTIDE SEQUENCE [LARGE SCALE GENOMIC DNA]</scope>
</reference>
<dbReference type="AlphaFoldDB" id="A0A9N9VZE2"/>
<name>A0A9N9VZE2_9HYPO</name>
<evidence type="ECO:0000313" key="3">
    <source>
        <dbReference type="Proteomes" id="UP000775872"/>
    </source>
</evidence>